<dbReference type="RefSeq" id="WP_084075876.1">
    <property type="nucleotide sequence ID" value="NZ_FQVB01000004.1"/>
</dbReference>
<evidence type="ECO:0000256" key="9">
    <source>
        <dbReference type="SAM" id="MobiDB-lite"/>
    </source>
</evidence>
<dbReference type="GO" id="GO:0055085">
    <property type="term" value="P:transmembrane transport"/>
    <property type="evidence" value="ECO:0007669"/>
    <property type="project" value="InterPro"/>
</dbReference>
<keyword evidence="4 8" id="KW-0812">Transmembrane</keyword>
<dbReference type="EMBL" id="FQVB01000004">
    <property type="protein sequence ID" value="SHE45713.1"/>
    <property type="molecule type" value="Genomic_DNA"/>
</dbReference>
<dbReference type="Pfam" id="PF00528">
    <property type="entry name" value="BPD_transp_1"/>
    <property type="match status" value="1"/>
</dbReference>
<dbReference type="CDD" id="cd06261">
    <property type="entry name" value="TM_PBP2"/>
    <property type="match status" value="1"/>
</dbReference>
<evidence type="ECO:0000256" key="2">
    <source>
        <dbReference type="ARBA" id="ARBA00022448"/>
    </source>
</evidence>
<proteinExistence type="inferred from homology"/>
<dbReference type="InterPro" id="IPR035906">
    <property type="entry name" value="MetI-like_sf"/>
</dbReference>
<dbReference type="Gene3D" id="1.10.3720.10">
    <property type="entry name" value="MetI-like"/>
    <property type="match status" value="1"/>
</dbReference>
<evidence type="ECO:0000259" key="10">
    <source>
        <dbReference type="PROSITE" id="PS50928"/>
    </source>
</evidence>
<dbReference type="SUPFAM" id="SSF161098">
    <property type="entry name" value="MetI-like"/>
    <property type="match status" value="1"/>
</dbReference>
<reference evidence="12" key="1">
    <citation type="submission" date="2016-11" db="EMBL/GenBank/DDBJ databases">
        <authorList>
            <person name="Varghese N."/>
            <person name="Submissions S."/>
        </authorList>
    </citation>
    <scope>NUCLEOTIDE SEQUENCE [LARGE SCALE GENOMIC DNA]</scope>
    <source>
        <strain evidence="12">DSM 9756</strain>
    </source>
</reference>
<evidence type="ECO:0000313" key="11">
    <source>
        <dbReference type="EMBL" id="SHE45713.1"/>
    </source>
</evidence>
<evidence type="ECO:0000256" key="3">
    <source>
        <dbReference type="ARBA" id="ARBA00022475"/>
    </source>
</evidence>
<gene>
    <name evidence="11" type="ORF">SAMN02745206_00324</name>
</gene>
<feature type="compositionally biased region" description="Polar residues" evidence="9">
    <location>
        <begin position="1"/>
        <end position="14"/>
    </location>
</feature>
<protein>
    <submittedName>
        <fullName evidence="11">Peptide/nickel transport system permease protein</fullName>
    </submittedName>
</protein>
<dbReference type="PANTHER" id="PTHR43386:SF1">
    <property type="entry name" value="D,D-DIPEPTIDE TRANSPORT SYSTEM PERMEASE PROTEIN DDPC-RELATED"/>
    <property type="match status" value="1"/>
</dbReference>
<dbReference type="InterPro" id="IPR050366">
    <property type="entry name" value="BP-dependent_transpt_permease"/>
</dbReference>
<dbReference type="InterPro" id="IPR025966">
    <property type="entry name" value="OppC_N"/>
</dbReference>
<evidence type="ECO:0000256" key="7">
    <source>
        <dbReference type="ARBA" id="ARBA00024202"/>
    </source>
</evidence>
<organism evidence="11 12">
    <name type="scientific">Desulfacinum infernum DSM 9756</name>
    <dbReference type="NCBI Taxonomy" id="1121391"/>
    <lineage>
        <taxon>Bacteria</taxon>
        <taxon>Pseudomonadati</taxon>
        <taxon>Thermodesulfobacteriota</taxon>
        <taxon>Syntrophobacteria</taxon>
        <taxon>Syntrophobacterales</taxon>
        <taxon>Syntrophobacteraceae</taxon>
        <taxon>Desulfacinum</taxon>
    </lineage>
</organism>
<dbReference type="AlphaFoldDB" id="A0A1M4TMK6"/>
<name>A0A1M4TMK6_9BACT</name>
<comment type="subcellular location">
    <subcellularLocation>
        <location evidence="1 8">Cell membrane</location>
        <topology evidence="1 8">Multi-pass membrane protein</topology>
    </subcellularLocation>
</comment>
<dbReference type="PANTHER" id="PTHR43386">
    <property type="entry name" value="OLIGOPEPTIDE TRANSPORT SYSTEM PERMEASE PROTEIN APPC"/>
    <property type="match status" value="1"/>
</dbReference>
<dbReference type="NCBIfam" id="NF045474">
    <property type="entry name" value="Opp2C"/>
    <property type="match status" value="1"/>
</dbReference>
<feature type="region of interest" description="Disordered" evidence="9">
    <location>
        <begin position="1"/>
        <end position="21"/>
    </location>
</feature>
<keyword evidence="12" id="KW-1185">Reference proteome</keyword>
<keyword evidence="6 8" id="KW-0472">Membrane</keyword>
<evidence type="ECO:0000313" key="12">
    <source>
        <dbReference type="Proteomes" id="UP000184076"/>
    </source>
</evidence>
<evidence type="ECO:0000256" key="6">
    <source>
        <dbReference type="ARBA" id="ARBA00023136"/>
    </source>
</evidence>
<evidence type="ECO:0000256" key="8">
    <source>
        <dbReference type="RuleBase" id="RU363032"/>
    </source>
</evidence>
<keyword evidence="5 8" id="KW-1133">Transmembrane helix</keyword>
<comment type="similarity">
    <text evidence="7">Belongs to the binding-protein-dependent transport system permease family. OppBC subfamily.</text>
</comment>
<dbReference type="Proteomes" id="UP000184076">
    <property type="component" value="Unassembled WGS sequence"/>
</dbReference>
<keyword evidence="2 8" id="KW-0813">Transport</keyword>
<feature type="transmembrane region" description="Helical" evidence="8">
    <location>
        <begin position="40"/>
        <end position="61"/>
    </location>
</feature>
<evidence type="ECO:0000256" key="5">
    <source>
        <dbReference type="ARBA" id="ARBA00022989"/>
    </source>
</evidence>
<evidence type="ECO:0000256" key="1">
    <source>
        <dbReference type="ARBA" id="ARBA00004651"/>
    </source>
</evidence>
<evidence type="ECO:0000256" key="4">
    <source>
        <dbReference type="ARBA" id="ARBA00022692"/>
    </source>
</evidence>
<dbReference type="GO" id="GO:0005886">
    <property type="term" value="C:plasma membrane"/>
    <property type="evidence" value="ECO:0007669"/>
    <property type="project" value="UniProtKB-SubCell"/>
</dbReference>
<keyword evidence="3" id="KW-1003">Cell membrane</keyword>
<dbReference type="OrthoDB" id="9783218at2"/>
<dbReference type="Pfam" id="PF12911">
    <property type="entry name" value="OppC_N"/>
    <property type="match status" value="1"/>
</dbReference>
<dbReference type="InterPro" id="IPR000515">
    <property type="entry name" value="MetI-like"/>
</dbReference>
<feature type="transmembrane region" description="Helical" evidence="8">
    <location>
        <begin position="273"/>
        <end position="294"/>
    </location>
</feature>
<feature type="domain" description="ABC transmembrane type-1" evidence="10">
    <location>
        <begin position="106"/>
        <end position="295"/>
    </location>
</feature>
<dbReference type="InterPro" id="IPR053385">
    <property type="entry name" value="ABC_transport_permease"/>
</dbReference>
<dbReference type="STRING" id="1121391.SAMN02745206_00324"/>
<feature type="transmembrane region" description="Helical" evidence="8">
    <location>
        <begin position="108"/>
        <end position="133"/>
    </location>
</feature>
<sequence length="308" mass="33246">MTAAAQTLPNSQPAPANDGLEKSRSPLVEALLRLRKNKTAMVGLAIISLFLVMALFAPWLAPHDPIEQSLYSKLKPPVWDAKGTWDHILGTDDFGRDLLSRIIYGARISMVVGVVSVSISLFFGTIAGALAGFYGGKIDNVIMRFMDLLLAFPSILLAIVIVAFLGPSLRNAMIAIGVVSIPRYARLVRGSVLEEYAKDYVQAARALGARDSRLIFLHILPNCLAPLIVQTTLGFASAILEAAALSFLGLGAQPPTPEWGAMLANGRALILRAWWAVTFPGLMILFSVLGFNLLGDGLRDALDPRLRE</sequence>
<dbReference type="PROSITE" id="PS50928">
    <property type="entry name" value="ABC_TM1"/>
    <property type="match status" value="1"/>
</dbReference>
<accession>A0A1M4TMK6</accession>
<feature type="transmembrane region" description="Helical" evidence="8">
    <location>
        <begin position="145"/>
        <end position="165"/>
    </location>
</feature>